<feature type="transmembrane region" description="Helical" evidence="2">
    <location>
        <begin position="343"/>
        <end position="362"/>
    </location>
</feature>
<evidence type="ECO:0000313" key="4">
    <source>
        <dbReference type="Proteomes" id="UP001278766"/>
    </source>
</evidence>
<dbReference type="GeneID" id="87837614"/>
<keyword evidence="4" id="KW-1185">Reference proteome</keyword>
<reference evidence="3" key="1">
    <citation type="journal article" date="2023" name="Mol. Phylogenet. Evol.">
        <title>Genome-scale phylogeny and comparative genomics of the fungal order Sordariales.</title>
        <authorList>
            <person name="Hensen N."/>
            <person name="Bonometti L."/>
            <person name="Westerberg I."/>
            <person name="Brannstrom I.O."/>
            <person name="Guillou S."/>
            <person name="Cros-Aarteil S."/>
            <person name="Calhoun S."/>
            <person name="Haridas S."/>
            <person name="Kuo A."/>
            <person name="Mondo S."/>
            <person name="Pangilinan J."/>
            <person name="Riley R."/>
            <person name="LaButti K."/>
            <person name="Andreopoulos B."/>
            <person name="Lipzen A."/>
            <person name="Chen C."/>
            <person name="Yan M."/>
            <person name="Daum C."/>
            <person name="Ng V."/>
            <person name="Clum A."/>
            <person name="Steindorff A."/>
            <person name="Ohm R.A."/>
            <person name="Martin F."/>
            <person name="Silar P."/>
            <person name="Natvig D.O."/>
            <person name="Lalanne C."/>
            <person name="Gautier V."/>
            <person name="Ament-Velasquez S.L."/>
            <person name="Kruys A."/>
            <person name="Hutchinson M.I."/>
            <person name="Powell A.J."/>
            <person name="Barry K."/>
            <person name="Miller A.N."/>
            <person name="Grigoriev I.V."/>
            <person name="Debuchy R."/>
            <person name="Gladieux P."/>
            <person name="Hiltunen Thoren M."/>
            <person name="Johannesson H."/>
        </authorList>
    </citation>
    <scope>NUCLEOTIDE SEQUENCE</scope>
    <source>
        <strain evidence="3">CBS 168.71</strain>
    </source>
</reference>
<comment type="caution">
    <text evidence="3">The sequence shown here is derived from an EMBL/GenBank/DDBJ whole genome shotgun (WGS) entry which is preliminary data.</text>
</comment>
<feature type="region of interest" description="Disordered" evidence="1">
    <location>
        <begin position="287"/>
        <end position="330"/>
    </location>
</feature>
<evidence type="ECO:0000313" key="3">
    <source>
        <dbReference type="EMBL" id="KAK3294414.1"/>
    </source>
</evidence>
<evidence type="ECO:0008006" key="5">
    <source>
        <dbReference type="Google" id="ProtNLM"/>
    </source>
</evidence>
<evidence type="ECO:0000256" key="1">
    <source>
        <dbReference type="SAM" id="MobiDB-lite"/>
    </source>
</evidence>
<keyword evidence="2" id="KW-1133">Transmembrane helix</keyword>
<protein>
    <recommendedName>
        <fullName evidence="5">Transmembrane protein</fullName>
    </recommendedName>
</protein>
<gene>
    <name evidence="3" type="ORF">B0H64DRAFT_324781</name>
</gene>
<accession>A0AAE0HD94</accession>
<dbReference type="Proteomes" id="UP001278766">
    <property type="component" value="Unassembled WGS sequence"/>
</dbReference>
<dbReference type="EMBL" id="JAUEPN010000005">
    <property type="protein sequence ID" value="KAK3294414.1"/>
    <property type="molecule type" value="Genomic_DNA"/>
</dbReference>
<keyword evidence="2" id="KW-0472">Membrane</keyword>
<name>A0AAE0HD94_9PEZI</name>
<evidence type="ECO:0000256" key="2">
    <source>
        <dbReference type="SAM" id="Phobius"/>
    </source>
</evidence>
<reference evidence="3" key="2">
    <citation type="submission" date="2023-06" db="EMBL/GenBank/DDBJ databases">
        <authorList>
            <consortium name="Lawrence Berkeley National Laboratory"/>
            <person name="Haridas S."/>
            <person name="Hensen N."/>
            <person name="Bonometti L."/>
            <person name="Westerberg I."/>
            <person name="Brannstrom I.O."/>
            <person name="Guillou S."/>
            <person name="Cros-Aarteil S."/>
            <person name="Calhoun S."/>
            <person name="Kuo A."/>
            <person name="Mondo S."/>
            <person name="Pangilinan J."/>
            <person name="Riley R."/>
            <person name="Labutti K."/>
            <person name="Andreopoulos B."/>
            <person name="Lipzen A."/>
            <person name="Chen C."/>
            <person name="Yanf M."/>
            <person name="Daum C."/>
            <person name="Ng V."/>
            <person name="Clum A."/>
            <person name="Steindorff A."/>
            <person name="Ohm R."/>
            <person name="Martin F."/>
            <person name="Silar P."/>
            <person name="Natvig D."/>
            <person name="Lalanne C."/>
            <person name="Gautier V."/>
            <person name="Ament-Velasquez S.L."/>
            <person name="Kruys A."/>
            <person name="Hutchinson M.I."/>
            <person name="Powell A.J."/>
            <person name="Barry K."/>
            <person name="Miller A.N."/>
            <person name="Grigoriev I.V."/>
            <person name="Debuchy R."/>
            <person name="Gladieux P."/>
            <person name="Thoren M.H."/>
            <person name="Johannesson H."/>
        </authorList>
    </citation>
    <scope>NUCLEOTIDE SEQUENCE</scope>
    <source>
        <strain evidence="3">CBS 168.71</strain>
    </source>
</reference>
<dbReference type="RefSeq" id="XP_062657928.1">
    <property type="nucleotide sequence ID" value="XM_062800666.1"/>
</dbReference>
<proteinExistence type="predicted"/>
<dbReference type="AlphaFoldDB" id="A0AAE0HD94"/>
<organism evidence="3 4">
    <name type="scientific">Chaetomium fimeti</name>
    <dbReference type="NCBI Taxonomy" id="1854472"/>
    <lineage>
        <taxon>Eukaryota</taxon>
        <taxon>Fungi</taxon>
        <taxon>Dikarya</taxon>
        <taxon>Ascomycota</taxon>
        <taxon>Pezizomycotina</taxon>
        <taxon>Sordariomycetes</taxon>
        <taxon>Sordariomycetidae</taxon>
        <taxon>Sordariales</taxon>
        <taxon>Chaetomiaceae</taxon>
        <taxon>Chaetomium</taxon>
    </lineage>
</organism>
<feature type="compositionally biased region" description="Low complexity" evidence="1">
    <location>
        <begin position="289"/>
        <end position="315"/>
    </location>
</feature>
<feature type="compositionally biased region" description="Basic and acidic residues" evidence="1">
    <location>
        <begin position="316"/>
        <end position="330"/>
    </location>
</feature>
<keyword evidence="2" id="KW-0812">Transmembrane</keyword>
<sequence length="719" mass="79651">MLPALATAFTAGLSSLCHRVFRLSSRQALLCAILCIYIGHSTSTATTTTGGGTDSPSSPSSIIAELLSAASANGAAQVASVVFSNKDPRGLDASPRFQENWERVLEEANKQSRLITTAFSMHMDSLQDLELKRQRESLQRAVHRFSLLLQYHTSTYPLFRKHIDTVQNALSEIDTSSAPGLLFEEGIENLNMRIRADAASPFSASSGEDEEHEKPLSLDDPEAALFVRTLHVAEATWFMLQSSLLHSKARLGNLIEFMRTQEPYRRRHRNHNNQRHDPAAGIADMVATHHSSSRPSHGSSNAGPSAPSAAAAGLGSREKSRWRNEARGNHRDATGPCRHFGCFLYAFTAALVAVFCVIFLLAPSPDAISRLRPETVSIRAKPFPVADLAMVSELYANASDSIENPHRDLNVTLALDAPGLVRVNVASWLPETTLYPGIGPPDDRSRKHGTRLPAEKAPFIVDYVNVTVTLEMLNTLWPVLLHAATDLLAAGLDREHPEYPLLRGPLFRLGQKNGRDFLTIARRMDRVGAAVGERGGISLRERIAGHLSKDGIVRRTETLNRALHTFHSLRLGLRPQSWMLANMATKMLRACALQDELRQHARSLDGNQSAWWHLEWDDARETADLAFVTFPPVQDTIRELRVVMDQIKARRSTLSGTWYMGKAVDELKNAVLPGWIERLGLGGLPLEPWQADVEFDYPYPPNSRMANLSRILKEWKKGG</sequence>